<evidence type="ECO:0000256" key="1">
    <source>
        <dbReference type="ARBA" id="ARBA00023157"/>
    </source>
</evidence>
<dbReference type="PROSITE" id="PS50041">
    <property type="entry name" value="C_TYPE_LECTIN_2"/>
    <property type="match status" value="1"/>
</dbReference>
<dbReference type="GeneID" id="106127459"/>
<dbReference type="PROSITE" id="PS00615">
    <property type="entry name" value="C_TYPE_LECTIN_1"/>
    <property type="match status" value="1"/>
</dbReference>
<proteinExistence type="predicted"/>
<dbReference type="PANTHER" id="PTHR45784">
    <property type="entry name" value="C-TYPE LECTIN DOMAIN FAMILY 20 MEMBER A-RELATED"/>
    <property type="match status" value="1"/>
</dbReference>
<evidence type="ECO:0000259" key="2">
    <source>
        <dbReference type="PROSITE" id="PS50041"/>
    </source>
</evidence>
<organism evidence="3">
    <name type="scientific">Papilio xuthus</name>
    <name type="common">Asian swallowtail butterfly</name>
    <dbReference type="NCBI Taxonomy" id="66420"/>
    <lineage>
        <taxon>Eukaryota</taxon>
        <taxon>Metazoa</taxon>
        <taxon>Ecdysozoa</taxon>
        <taxon>Arthropoda</taxon>
        <taxon>Hexapoda</taxon>
        <taxon>Insecta</taxon>
        <taxon>Pterygota</taxon>
        <taxon>Neoptera</taxon>
        <taxon>Endopterygota</taxon>
        <taxon>Lepidoptera</taxon>
        <taxon>Glossata</taxon>
        <taxon>Ditrysia</taxon>
        <taxon>Papilionoidea</taxon>
        <taxon>Papilionidae</taxon>
        <taxon>Papilioninae</taxon>
        <taxon>Papilio</taxon>
    </lineage>
</organism>
<accession>A0AAJ6ZX25</accession>
<dbReference type="InterPro" id="IPR001304">
    <property type="entry name" value="C-type_lectin-like"/>
</dbReference>
<dbReference type="SUPFAM" id="SSF56436">
    <property type="entry name" value="C-type lectin-like"/>
    <property type="match status" value="1"/>
</dbReference>
<gene>
    <name evidence="3" type="primary">LOC106127459</name>
</gene>
<dbReference type="InterPro" id="IPR018378">
    <property type="entry name" value="C-type_lectin_CS"/>
</dbReference>
<keyword evidence="1" id="KW-1015">Disulfide bond</keyword>
<dbReference type="Gene3D" id="3.10.100.10">
    <property type="entry name" value="Mannose-Binding Protein A, subunit A"/>
    <property type="match status" value="1"/>
</dbReference>
<dbReference type="RefSeq" id="XP_013180991.1">
    <property type="nucleotide sequence ID" value="XM_013325537.1"/>
</dbReference>
<dbReference type="AlphaFoldDB" id="A0AAJ6ZX25"/>
<dbReference type="InterPro" id="IPR016187">
    <property type="entry name" value="CTDL_fold"/>
</dbReference>
<feature type="domain" description="C-type lectin" evidence="2">
    <location>
        <begin position="145"/>
        <end position="256"/>
    </location>
</feature>
<dbReference type="Pfam" id="PF00059">
    <property type="entry name" value="Lectin_C"/>
    <property type="match status" value="1"/>
</dbReference>
<dbReference type="Proteomes" id="UP000694872">
    <property type="component" value="Unplaced"/>
</dbReference>
<dbReference type="SMART" id="SM00034">
    <property type="entry name" value="CLECT"/>
    <property type="match status" value="1"/>
</dbReference>
<dbReference type="KEGG" id="pxu:106127459"/>
<dbReference type="PANTHER" id="PTHR45784:SF3">
    <property type="entry name" value="C-TYPE LECTIN DOMAIN FAMILY 4 MEMBER K-LIKE-RELATED"/>
    <property type="match status" value="1"/>
</dbReference>
<sequence>MGDMLKEKSDITVIKVFKMLLLIITCITFSSVQAIAKCSNDEPQVNQEYYLVKKCHRSKLGISFRANFAKLSSCKRFAREQRGLSFNFSPQIGGVGLEYTCEVLQCAEISTGLSLTNDSRYDYYSLFGNLSLTVNSICVPSLGLFYFFSNKRTYSEAIDECRNKSSVLADITSEAKTNAMAKLLADVGSEEAFINLKRDNTSDFIASNGDLLECTSYRAWAPGHPRKRGKADCVTITRYRTWRSVSCEEQLEALCELIPKKNVKSYLSIT</sequence>
<evidence type="ECO:0000313" key="3">
    <source>
        <dbReference type="RefSeq" id="XP_013180991.1"/>
    </source>
</evidence>
<dbReference type="CDD" id="cd00037">
    <property type="entry name" value="CLECT"/>
    <property type="match status" value="1"/>
</dbReference>
<reference evidence="3" key="1">
    <citation type="submission" date="2025-08" db="UniProtKB">
        <authorList>
            <consortium name="RefSeq"/>
        </authorList>
    </citation>
    <scope>IDENTIFICATION</scope>
</reference>
<protein>
    <submittedName>
        <fullName evidence="3">Uncharacterized protein LOC106127459</fullName>
    </submittedName>
</protein>
<name>A0AAJ6ZX25_PAPXU</name>
<dbReference type="CTD" id="100174847"/>
<dbReference type="InterPro" id="IPR016186">
    <property type="entry name" value="C-type_lectin-like/link_sf"/>
</dbReference>